<proteinExistence type="predicted"/>
<dbReference type="Proteomes" id="UP000002943">
    <property type="component" value="Unassembled WGS sequence"/>
</dbReference>
<name>E3BMA0_9VIBR</name>
<organism evidence="2 3">
    <name type="scientific">Vibrio caribbeanicus ATCC BAA-2122</name>
    <dbReference type="NCBI Taxonomy" id="796620"/>
    <lineage>
        <taxon>Bacteria</taxon>
        <taxon>Pseudomonadati</taxon>
        <taxon>Pseudomonadota</taxon>
        <taxon>Gammaproteobacteria</taxon>
        <taxon>Vibrionales</taxon>
        <taxon>Vibrionaceae</taxon>
        <taxon>Vibrio</taxon>
    </lineage>
</organism>
<dbReference type="STRING" id="796620.VIBC2010_14074"/>
<dbReference type="AlphaFoldDB" id="E3BMA0"/>
<evidence type="ECO:0008006" key="4">
    <source>
        <dbReference type="Google" id="ProtNLM"/>
    </source>
</evidence>
<gene>
    <name evidence="2" type="ORF">VIBC2010_14074</name>
</gene>
<evidence type="ECO:0000256" key="1">
    <source>
        <dbReference type="SAM" id="MobiDB-lite"/>
    </source>
</evidence>
<dbReference type="NCBIfam" id="NF008244">
    <property type="entry name" value="PRK11020.1"/>
    <property type="match status" value="1"/>
</dbReference>
<dbReference type="InterPro" id="IPR021230">
    <property type="entry name" value="DUF2810"/>
</dbReference>
<sequence length="118" mass="13618">MNLNKEQQNKQNQLDKTQRKLAAARSRNDQDMITRFTEEVEKLTADLVQIQDKQKRTLTQKEREIKALPFSREITRAEQADIGQLKKSVRGLIIVHPMTKLGKGLGLNVMTGFARRPF</sequence>
<reference evidence="2 3" key="1">
    <citation type="journal article" date="2012" name="Int. J. Syst. Evol. Microbiol.">
        <title>Vibrio caribbeanicus sp. nov., isolated from the marine sponge Scleritoderma cyanea.</title>
        <authorList>
            <person name="Hoffmann M."/>
            <person name="Monday S.R."/>
            <person name="Allard M.W."/>
            <person name="Strain E.A."/>
            <person name="Whittaker P."/>
            <person name="Naum M."/>
            <person name="McCarthy P.J."/>
            <person name="Lopez J.V."/>
            <person name="Fischer M."/>
            <person name="Brown E.W."/>
        </authorList>
    </citation>
    <scope>NUCLEOTIDE SEQUENCE [LARGE SCALE GENOMIC DNA]</scope>
    <source>
        <strain evidence="2 3">ATCC BAA-2122</strain>
    </source>
</reference>
<accession>E3BMA0</accession>
<feature type="compositionally biased region" description="Low complexity" evidence="1">
    <location>
        <begin position="1"/>
        <end position="14"/>
    </location>
</feature>
<comment type="caution">
    <text evidence="2">The sequence shown here is derived from an EMBL/GenBank/DDBJ whole genome shotgun (WGS) entry which is preliminary data.</text>
</comment>
<dbReference type="EMBL" id="AEIU01000086">
    <property type="protein sequence ID" value="EFP95812.1"/>
    <property type="molecule type" value="Genomic_DNA"/>
</dbReference>
<feature type="region of interest" description="Disordered" evidence="1">
    <location>
        <begin position="1"/>
        <end position="28"/>
    </location>
</feature>
<evidence type="ECO:0000313" key="3">
    <source>
        <dbReference type="Proteomes" id="UP000002943"/>
    </source>
</evidence>
<dbReference type="RefSeq" id="WP_009602217.1">
    <property type="nucleotide sequence ID" value="NZ_AEIU01000086.1"/>
</dbReference>
<protein>
    <recommendedName>
        <fullName evidence="4">YibL family ribosome-associated protein</fullName>
    </recommendedName>
</protein>
<dbReference type="OrthoDB" id="6454978at2"/>
<dbReference type="eggNOG" id="ENOG5031D5W">
    <property type="taxonomic scope" value="Bacteria"/>
</dbReference>
<dbReference type="Pfam" id="PF10928">
    <property type="entry name" value="DUF2810"/>
    <property type="match status" value="1"/>
</dbReference>
<dbReference type="Gene3D" id="3.30.1370.150">
    <property type="entry name" value="Uncharacterised protein PF10928, DUF2810"/>
    <property type="match status" value="1"/>
</dbReference>
<keyword evidence="3" id="KW-1185">Reference proteome</keyword>
<evidence type="ECO:0000313" key="2">
    <source>
        <dbReference type="EMBL" id="EFP95812.1"/>
    </source>
</evidence>